<accession>A0A1P8F7Y6</accession>
<evidence type="ECO:0000313" key="2">
    <source>
        <dbReference type="Proteomes" id="UP000185934"/>
    </source>
</evidence>
<evidence type="ECO:0000313" key="1">
    <source>
        <dbReference type="EMBL" id="APV44589.1"/>
    </source>
</evidence>
<dbReference type="AlphaFoldDB" id="A0A1P8F7Y6"/>
<name>A0A1P8F7Y6_9CHLR</name>
<keyword evidence="2" id="KW-1185">Reference proteome</keyword>
<dbReference type="EMBL" id="CP018258">
    <property type="protein sequence ID" value="APV44589.1"/>
    <property type="molecule type" value="Genomic_DNA"/>
</dbReference>
<protein>
    <submittedName>
        <fullName evidence="1">Uncharacterized protein</fullName>
    </submittedName>
</protein>
<gene>
    <name evidence="1" type="ORF">Dform_01261</name>
</gene>
<dbReference type="RefSeq" id="WP_158513476.1">
    <property type="nucleotide sequence ID" value="NZ_CP018258.1"/>
</dbReference>
<dbReference type="STRING" id="1839801.Dform_01261"/>
<dbReference type="KEGG" id="dfo:Dform_01261"/>
<dbReference type="Proteomes" id="UP000185934">
    <property type="component" value="Chromosome"/>
</dbReference>
<organism evidence="1 2">
    <name type="scientific">Dehalogenimonas formicexedens</name>
    <dbReference type="NCBI Taxonomy" id="1839801"/>
    <lineage>
        <taxon>Bacteria</taxon>
        <taxon>Bacillati</taxon>
        <taxon>Chloroflexota</taxon>
        <taxon>Dehalococcoidia</taxon>
        <taxon>Dehalococcoidales</taxon>
        <taxon>Dehalococcoidaceae</taxon>
        <taxon>Dehalogenimonas</taxon>
    </lineage>
</organism>
<proteinExistence type="predicted"/>
<reference evidence="2" key="1">
    <citation type="submission" date="2016-11" db="EMBL/GenBank/DDBJ databases">
        <title>Dehalogenimonas formicexedens sp. nov., a chlorinated alkane respiring bacterium isolated from contaminated groundwater.</title>
        <authorList>
            <person name="Key T.A."/>
            <person name="Bowman K.S."/>
            <person name="Lee I."/>
            <person name="Chun J."/>
            <person name="Albuquerque L."/>
            <person name="da Costa M.S."/>
            <person name="Rainey F.A."/>
            <person name="Moe W.M."/>
        </authorList>
    </citation>
    <scope>NUCLEOTIDE SEQUENCE [LARGE SCALE GENOMIC DNA]</scope>
    <source>
        <strain evidence="2">NSZ-14</strain>
    </source>
</reference>
<sequence length="53" mass="5694">MIDSSEIAIISAAVLAYLDSEGIDTSGLDETRLRVIIGAAITRYIETEHTVTV</sequence>